<dbReference type="Pfam" id="PF14806">
    <property type="entry name" value="Coatomer_b_Cpla"/>
    <property type="match status" value="1"/>
</dbReference>
<keyword evidence="8" id="KW-0931">ER-Golgi transport</keyword>
<dbReference type="GO" id="GO:0030126">
    <property type="term" value="C:COPI vesicle coat"/>
    <property type="evidence" value="ECO:0007669"/>
    <property type="project" value="InterPro"/>
</dbReference>
<dbReference type="InterPro" id="IPR016460">
    <property type="entry name" value="COPB1"/>
</dbReference>
<feature type="transmembrane region" description="Helical" evidence="15">
    <location>
        <begin position="20"/>
        <end position="52"/>
    </location>
</feature>
<evidence type="ECO:0000256" key="12">
    <source>
        <dbReference type="ARBA" id="ARBA00023329"/>
    </source>
</evidence>
<dbReference type="PANTHER" id="PTHR10635">
    <property type="entry name" value="COATOMER SUBUNIT BETA"/>
    <property type="match status" value="1"/>
</dbReference>
<comment type="function">
    <text evidence="13">The coatomer is a cytosolic protein complex that binds to dilysine motifs and reversibly associates with Golgi non-clathrin-coated vesicles, which further mediate biosynthetic protein transport from the ER, via the Golgi up to the trans Golgi network. Coatomer complex is required for budding from Golgi membranes, and is essential for the retrograde Golgi-to-ER transport of dilysine-tagged proteins.</text>
</comment>
<evidence type="ECO:0000256" key="11">
    <source>
        <dbReference type="ARBA" id="ARBA00023136"/>
    </source>
</evidence>
<keyword evidence="15" id="KW-1133">Transmembrane helix</keyword>
<dbReference type="InterPro" id="IPR016024">
    <property type="entry name" value="ARM-type_fold"/>
</dbReference>
<dbReference type="Pfam" id="PF01602">
    <property type="entry name" value="Adaptin_N"/>
    <property type="match status" value="1"/>
</dbReference>
<evidence type="ECO:0000256" key="9">
    <source>
        <dbReference type="ARBA" id="ARBA00022927"/>
    </source>
</evidence>
<keyword evidence="10" id="KW-0333">Golgi apparatus</keyword>
<evidence type="ECO:0000259" key="16">
    <source>
        <dbReference type="Pfam" id="PF01602"/>
    </source>
</evidence>
<evidence type="ECO:0000256" key="2">
    <source>
        <dbReference type="ARBA" id="ARBA00004347"/>
    </source>
</evidence>
<evidence type="ECO:0000256" key="13">
    <source>
        <dbReference type="ARBA" id="ARBA00025536"/>
    </source>
</evidence>
<keyword evidence="20" id="KW-1185">Reference proteome</keyword>
<evidence type="ECO:0000256" key="4">
    <source>
        <dbReference type="ARBA" id="ARBA00017024"/>
    </source>
</evidence>
<feature type="domain" description="Clathrin/coatomer adaptor adaptin-like N-terminal" evidence="16">
    <location>
        <begin position="78"/>
        <end position="540"/>
    </location>
</feature>
<evidence type="ECO:0000259" key="18">
    <source>
        <dbReference type="Pfam" id="PF14806"/>
    </source>
</evidence>
<proteinExistence type="predicted"/>
<evidence type="ECO:0000256" key="14">
    <source>
        <dbReference type="ARBA" id="ARBA00030841"/>
    </source>
</evidence>
<keyword evidence="5" id="KW-0813">Transport</keyword>
<feature type="domain" description="Coatomer beta subunit appendage platform" evidence="18">
    <location>
        <begin position="891"/>
        <end position="1031"/>
    </location>
</feature>
<protein>
    <recommendedName>
        <fullName evidence="4">Coatomer subunit beta</fullName>
    </recommendedName>
    <alternativeName>
        <fullName evidence="14">Beta-coat protein</fullName>
    </alternativeName>
</protein>
<keyword evidence="12" id="KW-0968">Cytoplasmic vesicle</keyword>
<evidence type="ECO:0000256" key="8">
    <source>
        <dbReference type="ARBA" id="ARBA00022892"/>
    </source>
</evidence>
<gene>
    <name evidence="19" type="ORF">MOQ_006066</name>
</gene>
<reference evidence="19 20" key="1">
    <citation type="journal article" date="2012" name="BMC Genomics">
        <title>Comparative genomic analysis of human infective Trypanosoma cruzi lineages with the bat-restricted subspecies T. cruzi marinkellei.</title>
        <authorList>
            <person name="Franzen O."/>
            <person name="Talavera-Lopez C."/>
            <person name="Ochaya S."/>
            <person name="Butler C.E."/>
            <person name="Messenger L.A."/>
            <person name="Lewis M.D."/>
            <person name="Llewellyn M.S."/>
            <person name="Marinkelle C.J."/>
            <person name="Tyler K.M."/>
            <person name="Miles M.A."/>
            <person name="Andersson B."/>
        </authorList>
    </citation>
    <scope>NUCLEOTIDE SEQUENCE [LARGE SCALE GENOMIC DNA]</scope>
    <source>
        <strain evidence="19 20">B7</strain>
    </source>
</reference>
<feature type="domain" description="Coatomer beta subunit C-terminal" evidence="17">
    <location>
        <begin position="749"/>
        <end position="886"/>
    </location>
</feature>
<dbReference type="InterPro" id="IPR011710">
    <property type="entry name" value="Coatomer_bsu_C"/>
</dbReference>
<comment type="subcellular location">
    <subcellularLocation>
        <location evidence="2">Cytoplasmic vesicle</location>
        <location evidence="2">COPI-coated vesicle membrane</location>
        <topology evidence="2">Peripheral membrane protein</topology>
        <orientation evidence="2">Cytoplasmic side</orientation>
    </subcellularLocation>
    <subcellularLocation>
        <location evidence="1">Golgi apparatus membrane</location>
        <topology evidence="1">Peripheral membrane protein</topology>
        <orientation evidence="1">Cytoplasmic side</orientation>
    </subcellularLocation>
</comment>
<dbReference type="GO" id="GO:0000139">
    <property type="term" value="C:Golgi membrane"/>
    <property type="evidence" value="ECO:0007669"/>
    <property type="project" value="UniProtKB-SubCell"/>
</dbReference>
<dbReference type="EMBL" id="AHKC01012443">
    <property type="protein sequence ID" value="EKF30128.1"/>
    <property type="molecule type" value="Genomic_DNA"/>
</dbReference>
<evidence type="ECO:0000256" key="7">
    <source>
        <dbReference type="ARBA" id="ARBA00022737"/>
    </source>
</evidence>
<sequence length="1040" mass="114506">RRREILERRCGTGGRVISVVSVFIYLFFCVDICCLFLFLLGCFHGLCIVVFFQLEQMNVGSNQEVVCTLLVGFDGSSVNSKDLKAALEKGDISARAEALETMIRLHLNGEPQNHMIMSVIKYITPLEDHLIKKLVLYFWEVVEKTDKNGKLLSEMILICSFLREDLLHPNEYVRGLTLRFLCKVKEKELIEPLISSVVQNLTHRVTYVRRSAVAAVHAICKRFPDLLPDAPELVEKFIGDENDVSARRNAFDMLVECAPERAVRFLTGFRESTNMADAGAAFQMSVVDFARQMIRANPYDKAKYVAILFNVLQSKNPAVRYQCASTLLSLSSSPTAIRQAALTFIDLLKTHSDNSVRLIVVDQLDGMRVRFGDILQDSLLDVMSVLANSTTEICKKVVALAVELVSNKNVEVFLQAIKKELLRSQSEEDVLDQSSIQEYRQLLIRAIHTAVIRQPQMAATVLPMMMDYICDSSNGSQEVISFIREVLQVQPSLRAGTLKQLLEVFPMVTSPGVVRTVLWLFGAHVSSADEVLGVLALLANSLKPLPLTPPAQPAASVNGDANGAESPVMRAVTTVREDGTYVTSYTTVPAGTMTATAAAVAAVTDATEDAGVVQAGLRLLITKGDYFVASALASTLSKLLIRLFTSYGSAVDMAVKSKAQDEALMLLHEIIRYGTAPDAACAMDEDSHEHIRLSIITIANPQSPFLQAFVDDSYKALNAVESTVAGTAVGETVSSDWSKAKEPTAFCSIDTPIIFTQLAQGKDAFLELEATDDLGSAIANASIDKTEEFLKRLEKTIPLSGFCDPVYCEASVTVHQFDVSVDWYLVNKTSNLMQELTIELASLGGMKLCERPQVHSLPPHGSLKLRTALKVSSTETGVIYASVLYDAPNGERCCVILNDIHVDIMDYIKPASCLTTEFREKWGTFDWENTIAVNTDKTDLRDYVEFVMKETNMQLLEPYQDVDEEELQGLSPTDEDGGYGYVSCSLYARTVFGEDALANVSIERDAQGRISGVVRIRSNTQSIAYGIGEKLSLLDKGGIK</sequence>
<dbReference type="SUPFAM" id="SSF48371">
    <property type="entry name" value="ARM repeat"/>
    <property type="match status" value="1"/>
</dbReference>
<dbReference type="OrthoDB" id="10261439at2759"/>
<evidence type="ECO:0000256" key="10">
    <source>
        <dbReference type="ARBA" id="ARBA00023034"/>
    </source>
</evidence>
<dbReference type="FunFam" id="1.25.10.10:FF:000444">
    <property type="entry name" value="Coatomer subunit beta"/>
    <property type="match status" value="1"/>
</dbReference>
<evidence type="ECO:0000256" key="15">
    <source>
        <dbReference type="SAM" id="Phobius"/>
    </source>
</evidence>
<dbReference type="GO" id="GO:0006886">
    <property type="term" value="P:intracellular protein transport"/>
    <property type="evidence" value="ECO:0007669"/>
    <property type="project" value="InterPro"/>
</dbReference>
<keyword evidence="9" id="KW-0653">Protein transport</keyword>
<keyword evidence="6" id="KW-0963">Cytoplasm</keyword>
<dbReference type="Proteomes" id="UP000007350">
    <property type="component" value="Unassembled WGS sequence"/>
</dbReference>
<evidence type="ECO:0000256" key="5">
    <source>
        <dbReference type="ARBA" id="ARBA00022448"/>
    </source>
</evidence>
<evidence type="ECO:0000259" key="17">
    <source>
        <dbReference type="Pfam" id="PF07718"/>
    </source>
</evidence>
<comment type="subunit">
    <text evidence="3">Oligomeric complex that consists of at least the alpha, beta, beta', gamma, delta, epsilon and zeta subunits.</text>
</comment>
<evidence type="ECO:0000313" key="19">
    <source>
        <dbReference type="EMBL" id="EKF30128.1"/>
    </source>
</evidence>
<dbReference type="PANTHER" id="PTHR10635:SF0">
    <property type="entry name" value="COATOMER SUBUNIT BETA"/>
    <property type="match status" value="1"/>
</dbReference>
<keyword evidence="15" id="KW-0812">Transmembrane</keyword>
<accession>K2M5K0</accession>
<comment type="caution">
    <text evidence="19">The sequence shown here is derived from an EMBL/GenBank/DDBJ whole genome shotgun (WGS) entry which is preliminary data.</text>
</comment>
<evidence type="ECO:0000256" key="6">
    <source>
        <dbReference type="ARBA" id="ARBA00022490"/>
    </source>
</evidence>
<dbReference type="PIRSF" id="PIRSF005727">
    <property type="entry name" value="Coatomer_beta_subunit"/>
    <property type="match status" value="1"/>
</dbReference>
<evidence type="ECO:0000313" key="20">
    <source>
        <dbReference type="Proteomes" id="UP000007350"/>
    </source>
</evidence>
<feature type="non-terminal residue" evidence="19">
    <location>
        <position position="1"/>
    </location>
</feature>
<organism evidence="19 20">
    <name type="scientific">Trypanosoma cruzi marinkellei</name>
    <dbReference type="NCBI Taxonomy" id="85056"/>
    <lineage>
        <taxon>Eukaryota</taxon>
        <taxon>Discoba</taxon>
        <taxon>Euglenozoa</taxon>
        <taxon>Kinetoplastea</taxon>
        <taxon>Metakinetoplastina</taxon>
        <taxon>Trypanosomatida</taxon>
        <taxon>Trypanosomatidae</taxon>
        <taxon>Trypanosoma</taxon>
        <taxon>Schizotrypanum</taxon>
    </lineage>
</organism>
<dbReference type="GO" id="GO:0005198">
    <property type="term" value="F:structural molecule activity"/>
    <property type="evidence" value="ECO:0007669"/>
    <property type="project" value="InterPro"/>
</dbReference>
<dbReference type="AlphaFoldDB" id="K2M5K0"/>
<dbReference type="GO" id="GO:0006891">
    <property type="term" value="P:intra-Golgi vesicle-mediated transport"/>
    <property type="evidence" value="ECO:0007669"/>
    <property type="project" value="TreeGrafter"/>
</dbReference>
<evidence type="ECO:0000256" key="3">
    <source>
        <dbReference type="ARBA" id="ARBA00011775"/>
    </source>
</evidence>
<keyword evidence="11 15" id="KW-0472">Membrane</keyword>
<dbReference type="InterPro" id="IPR002553">
    <property type="entry name" value="Clathrin/coatomer_adapt-like_N"/>
</dbReference>
<name>K2M5K0_TRYCR</name>
<dbReference type="InterPro" id="IPR011989">
    <property type="entry name" value="ARM-like"/>
</dbReference>
<evidence type="ECO:0000256" key="1">
    <source>
        <dbReference type="ARBA" id="ARBA00004255"/>
    </source>
</evidence>
<dbReference type="GO" id="GO:0006888">
    <property type="term" value="P:endoplasmic reticulum to Golgi vesicle-mediated transport"/>
    <property type="evidence" value="ECO:0007669"/>
    <property type="project" value="TreeGrafter"/>
</dbReference>
<dbReference type="Pfam" id="PF07718">
    <property type="entry name" value="Coatamer_beta_C"/>
    <property type="match status" value="1"/>
</dbReference>
<keyword evidence="7" id="KW-0677">Repeat</keyword>
<dbReference type="Gene3D" id="1.25.10.10">
    <property type="entry name" value="Leucine-rich Repeat Variant"/>
    <property type="match status" value="1"/>
</dbReference>
<dbReference type="InterPro" id="IPR029446">
    <property type="entry name" value="COPB1_appendage_platform_dom"/>
</dbReference>